<keyword evidence="1" id="KW-0472">Membrane</keyword>
<keyword evidence="1" id="KW-0812">Transmembrane</keyword>
<evidence type="ECO:0000313" key="3">
    <source>
        <dbReference type="EMBL" id="KII61365.1"/>
    </source>
</evidence>
<dbReference type="EMBL" id="JWZT01005339">
    <property type="protein sequence ID" value="KII61365.1"/>
    <property type="molecule type" value="Genomic_DNA"/>
</dbReference>
<protein>
    <submittedName>
        <fullName evidence="3">Uncharacterized protein</fullName>
    </submittedName>
</protein>
<sequence length="157" mass="17794">MFSVSAVQFLSIVVLLNPLITENQAQIPEEVDLHQGFDNEKIIPIEDAFVKTKKSHVIIHKKHETKPNLTFVFQNYKDEKSINKKGVLLDLFISEGEFSLAQARTLLLLVLVVITALSTFVMIVCFFHLLSMRIKYRGYDPFDPVTSLDYHKGGGGI</sequence>
<evidence type="ECO:0000313" key="4">
    <source>
        <dbReference type="Proteomes" id="UP000031668"/>
    </source>
</evidence>
<evidence type="ECO:0000256" key="1">
    <source>
        <dbReference type="SAM" id="Phobius"/>
    </source>
</evidence>
<feature type="chain" id="PRO_5002168482" evidence="2">
    <location>
        <begin position="26"/>
        <end position="157"/>
    </location>
</feature>
<keyword evidence="1" id="KW-1133">Transmembrane helix</keyword>
<name>A0A0C2M2Q6_THEKT</name>
<gene>
    <name evidence="3" type="ORF">RF11_12779</name>
</gene>
<accession>A0A0C2M2Q6</accession>
<dbReference type="Proteomes" id="UP000031668">
    <property type="component" value="Unassembled WGS sequence"/>
</dbReference>
<keyword evidence="2" id="KW-0732">Signal</keyword>
<feature type="transmembrane region" description="Helical" evidence="1">
    <location>
        <begin position="106"/>
        <end position="130"/>
    </location>
</feature>
<organism evidence="3 4">
    <name type="scientific">Thelohanellus kitauei</name>
    <name type="common">Myxosporean</name>
    <dbReference type="NCBI Taxonomy" id="669202"/>
    <lineage>
        <taxon>Eukaryota</taxon>
        <taxon>Metazoa</taxon>
        <taxon>Cnidaria</taxon>
        <taxon>Myxozoa</taxon>
        <taxon>Myxosporea</taxon>
        <taxon>Bivalvulida</taxon>
        <taxon>Platysporina</taxon>
        <taxon>Myxobolidae</taxon>
        <taxon>Thelohanellus</taxon>
    </lineage>
</organism>
<keyword evidence="4" id="KW-1185">Reference proteome</keyword>
<dbReference type="AlphaFoldDB" id="A0A0C2M2Q6"/>
<evidence type="ECO:0000256" key="2">
    <source>
        <dbReference type="SAM" id="SignalP"/>
    </source>
</evidence>
<proteinExistence type="predicted"/>
<feature type="signal peptide" evidence="2">
    <location>
        <begin position="1"/>
        <end position="25"/>
    </location>
</feature>
<comment type="caution">
    <text evidence="3">The sequence shown here is derived from an EMBL/GenBank/DDBJ whole genome shotgun (WGS) entry which is preliminary data.</text>
</comment>
<reference evidence="3 4" key="1">
    <citation type="journal article" date="2014" name="Genome Biol. Evol.">
        <title>The genome of the myxosporean Thelohanellus kitauei shows adaptations to nutrient acquisition within its fish host.</title>
        <authorList>
            <person name="Yang Y."/>
            <person name="Xiong J."/>
            <person name="Zhou Z."/>
            <person name="Huo F."/>
            <person name="Miao W."/>
            <person name="Ran C."/>
            <person name="Liu Y."/>
            <person name="Zhang J."/>
            <person name="Feng J."/>
            <person name="Wang M."/>
            <person name="Wang M."/>
            <person name="Wang L."/>
            <person name="Yao B."/>
        </authorList>
    </citation>
    <scope>NUCLEOTIDE SEQUENCE [LARGE SCALE GENOMIC DNA]</scope>
    <source>
        <strain evidence="3">Wuqing</strain>
    </source>
</reference>